<gene>
    <name evidence="2" type="ordered locus">Mesau_03131</name>
</gene>
<organism evidence="2 3">
    <name type="scientific">Mesorhizobium australicum (strain HAMBI 3006 / LMG 24608 / WSM2073)</name>
    <dbReference type="NCBI Taxonomy" id="754035"/>
    <lineage>
        <taxon>Bacteria</taxon>
        <taxon>Pseudomonadati</taxon>
        <taxon>Pseudomonadota</taxon>
        <taxon>Alphaproteobacteria</taxon>
        <taxon>Hyphomicrobiales</taxon>
        <taxon>Phyllobacteriaceae</taxon>
        <taxon>Mesorhizobium</taxon>
    </lineage>
</organism>
<feature type="region of interest" description="Disordered" evidence="1">
    <location>
        <begin position="39"/>
        <end position="60"/>
    </location>
</feature>
<dbReference type="KEGG" id="mam:Mesau_03131"/>
<protein>
    <submittedName>
        <fullName evidence="2">Uncharacterized protein</fullName>
    </submittedName>
</protein>
<accession>L0KJJ7</accession>
<dbReference type="EMBL" id="CP003358">
    <property type="protein sequence ID" value="AGB45507.1"/>
    <property type="molecule type" value="Genomic_DNA"/>
</dbReference>
<keyword evidence="3" id="KW-1185">Reference proteome</keyword>
<proteinExistence type="predicted"/>
<name>L0KJJ7_MESAW</name>
<dbReference type="HOGENOM" id="CLU_2936240_0_0_5"/>
<dbReference type="Proteomes" id="UP000010998">
    <property type="component" value="Chromosome"/>
</dbReference>
<sequence length="60" mass="6550">MSRFEAPLDAARKWARPLVTTSSASSLTCDRRRLASLCIGQSPGGHRTPSERSFSHVHAV</sequence>
<dbReference type="STRING" id="754035.Mesau_03131"/>
<reference evidence="3" key="1">
    <citation type="submission" date="2012-02" db="EMBL/GenBank/DDBJ databases">
        <title>Complete sequence of Mesorhizobium australicum WSM2073.</title>
        <authorList>
            <person name="Lucas S."/>
            <person name="Han J."/>
            <person name="Lapidus A."/>
            <person name="Cheng J.-F."/>
            <person name="Goodwin L."/>
            <person name="Pitluck S."/>
            <person name="Peters L."/>
            <person name="Gu W."/>
            <person name="Detter J.C."/>
            <person name="Han C."/>
            <person name="Tapia R."/>
            <person name="Land M."/>
            <person name="Hauser L."/>
            <person name="Kyrpides N."/>
            <person name="Ivanova N."/>
            <person name="Pagani I."/>
            <person name="Reeve W.G."/>
            <person name="Howieson J.G."/>
            <person name="Tiwari R.P."/>
            <person name="O'Hara G.W."/>
            <person name="Atkins C.A."/>
            <person name="Ronson C.W."/>
            <person name="Nandasena K.G."/>
            <person name="Woyke T."/>
        </authorList>
    </citation>
    <scope>NUCLEOTIDE SEQUENCE [LARGE SCALE GENOMIC DNA]</scope>
    <source>
        <strain evidence="3">LMG 24608 / HAMBI 3006 / WSM2073</strain>
    </source>
</reference>
<evidence type="ECO:0000313" key="2">
    <source>
        <dbReference type="EMBL" id="AGB45507.1"/>
    </source>
</evidence>
<dbReference type="AlphaFoldDB" id="L0KJJ7"/>
<evidence type="ECO:0000256" key="1">
    <source>
        <dbReference type="SAM" id="MobiDB-lite"/>
    </source>
</evidence>
<evidence type="ECO:0000313" key="3">
    <source>
        <dbReference type="Proteomes" id="UP000010998"/>
    </source>
</evidence>